<accession>A0A9Q1ZAT6</accession>
<dbReference type="InterPro" id="IPR016032">
    <property type="entry name" value="Sig_transdc_resp-reg_C-effctor"/>
</dbReference>
<evidence type="ECO:0000313" key="12">
    <source>
        <dbReference type="EMBL" id="KOA86315.1"/>
    </source>
</evidence>
<feature type="modified residue" description="4-aspartylphosphate" evidence="8">
    <location>
        <position position="51"/>
    </location>
</feature>
<reference evidence="12 13" key="1">
    <citation type="submission" date="2015-07" db="EMBL/GenBank/DDBJ databases">
        <title>Draft genome sequences of 17 French Clostridium botulinum group III.</title>
        <authorList>
            <person name="Woudstra C."/>
            <person name="Le Marechal C."/>
            <person name="Souillard R."/>
            <person name="Bayon-Auboyer M.-H."/>
            <person name="Dessouter D."/>
            <person name="Fach P."/>
        </authorList>
    </citation>
    <scope>NUCLEOTIDE SEQUENCE [LARGE SCALE GENOMIC DNA]</scope>
    <source>
        <strain evidence="12 13">12LNRI-CD</strain>
    </source>
</reference>
<evidence type="ECO:0000256" key="9">
    <source>
        <dbReference type="PROSITE-ProRule" id="PRU01091"/>
    </source>
</evidence>
<evidence type="ECO:0000256" key="7">
    <source>
        <dbReference type="ARBA" id="ARBA00024867"/>
    </source>
</evidence>
<dbReference type="CDD" id="cd00383">
    <property type="entry name" value="trans_reg_C"/>
    <property type="match status" value="1"/>
</dbReference>
<dbReference type="GO" id="GO:0006355">
    <property type="term" value="P:regulation of DNA-templated transcription"/>
    <property type="evidence" value="ECO:0007669"/>
    <property type="project" value="InterPro"/>
</dbReference>
<evidence type="ECO:0000256" key="5">
    <source>
        <dbReference type="ARBA" id="ARBA00023125"/>
    </source>
</evidence>
<dbReference type="GO" id="GO:0000976">
    <property type="term" value="F:transcription cis-regulatory region binding"/>
    <property type="evidence" value="ECO:0007669"/>
    <property type="project" value="TreeGrafter"/>
</dbReference>
<feature type="domain" description="Response regulatory" evidence="10">
    <location>
        <begin position="2"/>
        <end position="114"/>
    </location>
</feature>
<dbReference type="SUPFAM" id="SSF52172">
    <property type="entry name" value="CheY-like"/>
    <property type="match status" value="1"/>
</dbReference>
<dbReference type="Gene3D" id="6.10.250.690">
    <property type="match status" value="1"/>
</dbReference>
<keyword evidence="5 9" id="KW-0238">DNA-binding</keyword>
<dbReference type="SMART" id="SM00862">
    <property type="entry name" value="Trans_reg_C"/>
    <property type="match status" value="1"/>
</dbReference>
<dbReference type="PANTHER" id="PTHR48111">
    <property type="entry name" value="REGULATOR OF RPOS"/>
    <property type="match status" value="1"/>
</dbReference>
<dbReference type="SMART" id="SM00448">
    <property type="entry name" value="REC"/>
    <property type="match status" value="1"/>
</dbReference>
<evidence type="ECO:0000256" key="4">
    <source>
        <dbReference type="ARBA" id="ARBA00023015"/>
    </source>
</evidence>
<organism evidence="12 13">
    <name type="scientific">Clostridium botulinum</name>
    <dbReference type="NCBI Taxonomy" id="1491"/>
    <lineage>
        <taxon>Bacteria</taxon>
        <taxon>Bacillati</taxon>
        <taxon>Bacillota</taxon>
        <taxon>Clostridia</taxon>
        <taxon>Eubacteriales</taxon>
        <taxon>Clostridiaceae</taxon>
        <taxon>Clostridium</taxon>
    </lineage>
</organism>
<dbReference type="Proteomes" id="UP000037540">
    <property type="component" value="Unassembled WGS sequence"/>
</dbReference>
<dbReference type="PANTHER" id="PTHR48111:SF40">
    <property type="entry name" value="PHOSPHATE REGULON TRANSCRIPTIONAL REGULATORY PROTEIN PHOB"/>
    <property type="match status" value="1"/>
</dbReference>
<dbReference type="Pfam" id="PF00072">
    <property type="entry name" value="Response_reg"/>
    <property type="match status" value="1"/>
</dbReference>
<dbReference type="GO" id="GO:0032993">
    <property type="term" value="C:protein-DNA complex"/>
    <property type="evidence" value="ECO:0007669"/>
    <property type="project" value="TreeGrafter"/>
</dbReference>
<dbReference type="InterPro" id="IPR001789">
    <property type="entry name" value="Sig_transdc_resp-reg_receiver"/>
</dbReference>
<dbReference type="GO" id="GO:0000156">
    <property type="term" value="F:phosphorelay response regulator activity"/>
    <property type="evidence" value="ECO:0007669"/>
    <property type="project" value="TreeGrafter"/>
</dbReference>
<evidence type="ECO:0000256" key="2">
    <source>
        <dbReference type="ARBA" id="ARBA00022553"/>
    </source>
</evidence>
<evidence type="ECO:0000313" key="13">
    <source>
        <dbReference type="Proteomes" id="UP000037540"/>
    </source>
</evidence>
<dbReference type="Gene3D" id="3.40.50.2300">
    <property type="match status" value="1"/>
</dbReference>
<feature type="DNA-binding region" description="OmpR/PhoB-type" evidence="9">
    <location>
        <begin position="121"/>
        <end position="216"/>
    </location>
</feature>
<dbReference type="RefSeq" id="WP_013724309.1">
    <property type="nucleotide sequence ID" value="NZ_LGVO01000050.1"/>
</dbReference>
<dbReference type="OrthoDB" id="9778712at2"/>
<keyword evidence="4" id="KW-0805">Transcription regulation</keyword>
<proteinExistence type="predicted"/>
<sequence length="216" mass="25266">MRILVVEDDLAIGDLIEINLQMSGYEVLKAIDGEEAKEVFDKEDIDLVLLDVMLPKIDGFQLIKYIKKKDIPVIFLTAKNSVIDKVKGLRLGADDYIVKPFENIELLARIEVVERRYNKDDKIIKFKNIEVDINKRIVKLNGDYVELTLKEFQLLLLFIKNKNIALSREQILNKVWGYDYVGETRTVDIHVNRLREKLDLRNNIKTIFKVGYRLQE</sequence>
<protein>
    <recommendedName>
        <fullName evidence="1">Stage 0 sporulation protein A homolog</fullName>
    </recommendedName>
</protein>
<keyword evidence="2 8" id="KW-0597">Phosphoprotein</keyword>
<dbReference type="AlphaFoldDB" id="A0A9Q1ZAT6"/>
<evidence type="ECO:0000256" key="1">
    <source>
        <dbReference type="ARBA" id="ARBA00018672"/>
    </source>
</evidence>
<gene>
    <name evidence="12" type="ORF">ADU74_08775</name>
</gene>
<dbReference type="InterPro" id="IPR036388">
    <property type="entry name" value="WH-like_DNA-bd_sf"/>
</dbReference>
<feature type="domain" description="OmpR/PhoB-type" evidence="11">
    <location>
        <begin position="121"/>
        <end position="216"/>
    </location>
</feature>
<dbReference type="Pfam" id="PF00486">
    <property type="entry name" value="Trans_reg_C"/>
    <property type="match status" value="1"/>
</dbReference>
<evidence type="ECO:0000256" key="6">
    <source>
        <dbReference type="ARBA" id="ARBA00023163"/>
    </source>
</evidence>
<dbReference type="EMBL" id="LGVR01000047">
    <property type="protein sequence ID" value="KOA86315.1"/>
    <property type="molecule type" value="Genomic_DNA"/>
</dbReference>
<comment type="caution">
    <text evidence="12">The sequence shown here is derived from an EMBL/GenBank/DDBJ whole genome shotgun (WGS) entry which is preliminary data.</text>
</comment>
<dbReference type="GO" id="GO:0005829">
    <property type="term" value="C:cytosol"/>
    <property type="evidence" value="ECO:0007669"/>
    <property type="project" value="TreeGrafter"/>
</dbReference>
<dbReference type="SUPFAM" id="SSF46894">
    <property type="entry name" value="C-terminal effector domain of the bipartite response regulators"/>
    <property type="match status" value="1"/>
</dbReference>
<evidence type="ECO:0000256" key="3">
    <source>
        <dbReference type="ARBA" id="ARBA00023012"/>
    </source>
</evidence>
<dbReference type="FunFam" id="1.10.10.10:FF:000018">
    <property type="entry name" value="DNA-binding response regulator ResD"/>
    <property type="match status" value="1"/>
</dbReference>
<comment type="function">
    <text evidence="7">May play the central regulatory role in sporulation. It may be an element of the effector pathway responsible for the activation of sporulation genes in response to nutritional stress. Spo0A may act in concert with spo0H (a sigma factor) to control the expression of some genes that are critical to the sporulation process.</text>
</comment>
<evidence type="ECO:0000259" key="10">
    <source>
        <dbReference type="PROSITE" id="PS50110"/>
    </source>
</evidence>
<dbReference type="InterPro" id="IPR039420">
    <property type="entry name" value="WalR-like"/>
</dbReference>
<dbReference type="FunFam" id="3.40.50.2300:FF:000001">
    <property type="entry name" value="DNA-binding response regulator PhoB"/>
    <property type="match status" value="1"/>
</dbReference>
<name>A0A9Q1ZAT6_CLOBO</name>
<dbReference type="InterPro" id="IPR011006">
    <property type="entry name" value="CheY-like_superfamily"/>
</dbReference>
<evidence type="ECO:0000256" key="8">
    <source>
        <dbReference type="PROSITE-ProRule" id="PRU00169"/>
    </source>
</evidence>
<keyword evidence="6" id="KW-0804">Transcription</keyword>
<keyword evidence="3" id="KW-0902">Two-component regulatory system</keyword>
<dbReference type="PROSITE" id="PS50110">
    <property type="entry name" value="RESPONSE_REGULATORY"/>
    <property type="match status" value="1"/>
</dbReference>
<dbReference type="Gene3D" id="1.10.10.10">
    <property type="entry name" value="Winged helix-like DNA-binding domain superfamily/Winged helix DNA-binding domain"/>
    <property type="match status" value="1"/>
</dbReference>
<dbReference type="InterPro" id="IPR001867">
    <property type="entry name" value="OmpR/PhoB-type_DNA-bd"/>
</dbReference>
<evidence type="ECO:0000259" key="11">
    <source>
        <dbReference type="PROSITE" id="PS51755"/>
    </source>
</evidence>
<dbReference type="PROSITE" id="PS51755">
    <property type="entry name" value="OMPR_PHOB"/>
    <property type="match status" value="1"/>
</dbReference>
<dbReference type="CDD" id="cd17574">
    <property type="entry name" value="REC_OmpR"/>
    <property type="match status" value="1"/>
</dbReference>